<dbReference type="EMBL" id="JAWDGP010001430">
    <property type="protein sequence ID" value="KAK3791770.1"/>
    <property type="molecule type" value="Genomic_DNA"/>
</dbReference>
<dbReference type="Proteomes" id="UP001283361">
    <property type="component" value="Unassembled WGS sequence"/>
</dbReference>
<sequence>MARPVDSSLYCLSDDRRHIVGWQGQVLWGLKDRSGAANQQNLSRHTSSRSIASSPKSMSAGAHSGKARSGKMYGAQLTQRECTFLVNHSSLWK</sequence>
<feature type="compositionally biased region" description="Low complexity" evidence="1">
    <location>
        <begin position="43"/>
        <end position="54"/>
    </location>
</feature>
<feature type="region of interest" description="Disordered" evidence="1">
    <location>
        <begin position="37"/>
        <end position="72"/>
    </location>
</feature>
<proteinExistence type="predicted"/>
<protein>
    <submittedName>
        <fullName evidence="2">Uncharacterized protein</fullName>
    </submittedName>
</protein>
<evidence type="ECO:0000256" key="1">
    <source>
        <dbReference type="SAM" id="MobiDB-lite"/>
    </source>
</evidence>
<accession>A0AAE1AQD1</accession>
<comment type="caution">
    <text evidence="2">The sequence shown here is derived from an EMBL/GenBank/DDBJ whole genome shotgun (WGS) entry which is preliminary data.</text>
</comment>
<reference evidence="2" key="1">
    <citation type="journal article" date="2023" name="G3 (Bethesda)">
        <title>A reference genome for the long-term kleptoplast-retaining sea slug Elysia crispata morphotype clarki.</title>
        <authorList>
            <person name="Eastman K.E."/>
            <person name="Pendleton A.L."/>
            <person name="Shaikh M.A."/>
            <person name="Suttiyut T."/>
            <person name="Ogas R."/>
            <person name="Tomko P."/>
            <person name="Gavelis G."/>
            <person name="Widhalm J.R."/>
            <person name="Wisecaver J.H."/>
        </authorList>
    </citation>
    <scope>NUCLEOTIDE SEQUENCE</scope>
    <source>
        <strain evidence="2">ECLA1</strain>
    </source>
</reference>
<evidence type="ECO:0000313" key="2">
    <source>
        <dbReference type="EMBL" id="KAK3791770.1"/>
    </source>
</evidence>
<organism evidence="2 3">
    <name type="scientific">Elysia crispata</name>
    <name type="common">lettuce slug</name>
    <dbReference type="NCBI Taxonomy" id="231223"/>
    <lineage>
        <taxon>Eukaryota</taxon>
        <taxon>Metazoa</taxon>
        <taxon>Spiralia</taxon>
        <taxon>Lophotrochozoa</taxon>
        <taxon>Mollusca</taxon>
        <taxon>Gastropoda</taxon>
        <taxon>Heterobranchia</taxon>
        <taxon>Euthyneura</taxon>
        <taxon>Panpulmonata</taxon>
        <taxon>Sacoglossa</taxon>
        <taxon>Placobranchoidea</taxon>
        <taxon>Plakobranchidae</taxon>
        <taxon>Elysia</taxon>
    </lineage>
</organism>
<name>A0AAE1AQD1_9GAST</name>
<dbReference type="AlphaFoldDB" id="A0AAE1AQD1"/>
<gene>
    <name evidence="2" type="ORF">RRG08_028918</name>
</gene>
<keyword evidence="3" id="KW-1185">Reference proteome</keyword>
<evidence type="ECO:0000313" key="3">
    <source>
        <dbReference type="Proteomes" id="UP001283361"/>
    </source>
</evidence>